<dbReference type="GO" id="GO:0006508">
    <property type="term" value="P:proteolysis"/>
    <property type="evidence" value="ECO:0007669"/>
    <property type="project" value="UniProtKB-KW"/>
</dbReference>
<keyword evidence="5" id="KW-0378">Hydrolase</keyword>
<accession>A0A6F8PSB4</accession>
<dbReference type="InterPro" id="IPR016047">
    <property type="entry name" value="M23ase_b-sheet_dom"/>
</dbReference>
<evidence type="ECO:0000256" key="1">
    <source>
        <dbReference type="ARBA" id="ARBA00001947"/>
    </source>
</evidence>
<dbReference type="CDD" id="cd12797">
    <property type="entry name" value="M23_peptidase"/>
    <property type="match status" value="1"/>
</dbReference>
<evidence type="ECO:0000256" key="6">
    <source>
        <dbReference type="ARBA" id="ARBA00022833"/>
    </source>
</evidence>
<organism evidence="10 11">
    <name type="scientific">Thiosulfatimonas sediminis</name>
    <dbReference type="NCBI Taxonomy" id="2675054"/>
    <lineage>
        <taxon>Bacteria</taxon>
        <taxon>Pseudomonadati</taxon>
        <taxon>Pseudomonadota</taxon>
        <taxon>Gammaproteobacteria</taxon>
        <taxon>Thiotrichales</taxon>
        <taxon>Piscirickettsiaceae</taxon>
        <taxon>Thiosulfatimonas</taxon>
    </lineage>
</organism>
<dbReference type="Proteomes" id="UP000501726">
    <property type="component" value="Chromosome"/>
</dbReference>
<dbReference type="PANTHER" id="PTHR21666">
    <property type="entry name" value="PEPTIDASE-RELATED"/>
    <property type="match status" value="1"/>
</dbReference>
<keyword evidence="11" id="KW-1185">Reference proteome</keyword>
<evidence type="ECO:0000256" key="7">
    <source>
        <dbReference type="ARBA" id="ARBA00023049"/>
    </source>
</evidence>
<dbReference type="FunFam" id="2.70.70.10:FF:000002">
    <property type="entry name" value="Murein DD-endopeptidase MepM"/>
    <property type="match status" value="1"/>
</dbReference>
<dbReference type="Pfam" id="PF01551">
    <property type="entry name" value="Peptidase_M23"/>
    <property type="match status" value="1"/>
</dbReference>
<dbReference type="InterPro" id="IPR045834">
    <property type="entry name" value="Csd3_N2"/>
</dbReference>
<dbReference type="Gene3D" id="3.10.450.350">
    <property type="match status" value="2"/>
</dbReference>
<proteinExistence type="predicted"/>
<gene>
    <name evidence="10" type="ORF">THMIRHAS_03490</name>
</gene>
<dbReference type="GO" id="GO:0030313">
    <property type="term" value="C:cell envelope"/>
    <property type="evidence" value="ECO:0007669"/>
    <property type="project" value="UniProtKB-SubCell"/>
</dbReference>
<keyword evidence="7" id="KW-0482">Metalloprotease</keyword>
<evidence type="ECO:0000259" key="8">
    <source>
        <dbReference type="Pfam" id="PF01551"/>
    </source>
</evidence>
<evidence type="ECO:0000313" key="10">
    <source>
        <dbReference type="EMBL" id="BBP44976.1"/>
    </source>
</evidence>
<evidence type="ECO:0000256" key="5">
    <source>
        <dbReference type="ARBA" id="ARBA00022801"/>
    </source>
</evidence>
<dbReference type="EMBL" id="AP021889">
    <property type="protein sequence ID" value="BBP44976.1"/>
    <property type="molecule type" value="Genomic_DNA"/>
</dbReference>
<dbReference type="Pfam" id="PF19425">
    <property type="entry name" value="Csd3_N2"/>
    <property type="match status" value="1"/>
</dbReference>
<dbReference type="SUPFAM" id="SSF51261">
    <property type="entry name" value="Duplicated hybrid motif"/>
    <property type="match status" value="1"/>
</dbReference>
<dbReference type="Gene3D" id="2.70.70.10">
    <property type="entry name" value="Glucose Permease (Domain IIA)"/>
    <property type="match status" value="1"/>
</dbReference>
<dbReference type="InterPro" id="IPR011055">
    <property type="entry name" value="Dup_hybrid_motif"/>
</dbReference>
<keyword evidence="6" id="KW-0862">Zinc</keyword>
<feature type="domain" description="M23ase beta-sheet core" evidence="8">
    <location>
        <begin position="299"/>
        <end position="394"/>
    </location>
</feature>
<dbReference type="InterPro" id="IPR050570">
    <property type="entry name" value="Cell_wall_metabolism_enzyme"/>
</dbReference>
<keyword evidence="3" id="KW-0645">Protease</keyword>
<feature type="domain" description="Csd3-like second N-terminal" evidence="9">
    <location>
        <begin position="164"/>
        <end position="287"/>
    </location>
</feature>
<evidence type="ECO:0000256" key="4">
    <source>
        <dbReference type="ARBA" id="ARBA00022723"/>
    </source>
</evidence>
<dbReference type="GO" id="GO:0004222">
    <property type="term" value="F:metalloendopeptidase activity"/>
    <property type="evidence" value="ECO:0007669"/>
    <property type="project" value="TreeGrafter"/>
</dbReference>
<evidence type="ECO:0000256" key="3">
    <source>
        <dbReference type="ARBA" id="ARBA00022670"/>
    </source>
</evidence>
<dbReference type="KEGG" id="tse:THMIRHAS_03490"/>
<evidence type="ECO:0000259" key="9">
    <source>
        <dbReference type="Pfam" id="PF19425"/>
    </source>
</evidence>
<keyword evidence="4" id="KW-0479">Metal-binding</keyword>
<dbReference type="RefSeq" id="WP_243830863.1">
    <property type="nucleotide sequence ID" value="NZ_AP021889.1"/>
</dbReference>
<comment type="subcellular location">
    <subcellularLocation>
        <location evidence="2">Cell envelope</location>
    </subcellularLocation>
</comment>
<comment type="cofactor">
    <cofactor evidence="1">
        <name>Zn(2+)</name>
        <dbReference type="ChEBI" id="CHEBI:29105"/>
    </cofactor>
</comment>
<dbReference type="GO" id="GO:0046872">
    <property type="term" value="F:metal ion binding"/>
    <property type="evidence" value="ECO:0007669"/>
    <property type="project" value="UniProtKB-KW"/>
</dbReference>
<name>A0A6F8PSB4_9GAMM</name>
<evidence type="ECO:0000313" key="11">
    <source>
        <dbReference type="Proteomes" id="UP000501726"/>
    </source>
</evidence>
<dbReference type="AlphaFoldDB" id="A0A6F8PSB4"/>
<evidence type="ECO:0000256" key="2">
    <source>
        <dbReference type="ARBA" id="ARBA00004196"/>
    </source>
</evidence>
<reference evidence="11" key="1">
    <citation type="submission" date="2019-11" db="EMBL/GenBank/DDBJ databases">
        <title>Isolation and characterization of two novel species in the genus Thiomicrorhabdus.</title>
        <authorList>
            <person name="Mochizuki J."/>
            <person name="Kojima H."/>
            <person name="Fukui M."/>
        </authorList>
    </citation>
    <scope>NUCLEOTIDE SEQUENCE [LARGE SCALE GENOMIC DNA]</scope>
    <source>
        <strain evidence="11">aks77</strain>
    </source>
</reference>
<protein>
    <submittedName>
        <fullName evidence="10">Uncharacterized protein</fullName>
    </submittedName>
</protein>
<sequence length="438" mass="48325">MKNWPITLPVAGLAMLGGALIVALSALPTVSDANLTTEPQPLVLPQPATLAKIAPAMTQQSEKAAPQAQELVVKTVKIERNDSLSTALDRVGIGASTVYHISQSKNSELLTHLKVGDELKIWLDQDGNLQKIVYPTSQTISHELIATDTGYHISKHEKPVEIRTRTAYGEIKGAFYPAAERAGLSAKSIMELADLLAWDVDFARELQDGDYFKVIYEARYLDGEYIGDGDILAAQVSTDGGKQIHNGFIMRDGAKVIGFYDENGNNLKKAFLKAPMDTVRVTSRFNPKRLHPIFGTKRPHRGVDYGAKTGTPIRVTGNGKIVHRGWMGGYGNVIKVRHTNGYETLYAHMSKYGKYKQGQSVKQGEIIGYVGSTGNSTGPHLHYEFRINGEHVDPLKIKFPAAGPIAVKYRKEFTQRSNFLLSQLNRLDQSTQLAYNFE</sequence>
<dbReference type="PANTHER" id="PTHR21666:SF288">
    <property type="entry name" value="CELL DIVISION PROTEIN YTFB"/>
    <property type="match status" value="1"/>
</dbReference>